<dbReference type="AlphaFoldDB" id="A0A382E4X7"/>
<accession>A0A382E4X7</accession>
<dbReference type="InterPro" id="IPR029069">
    <property type="entry name" value="HotDog_dom_sf"/>
</dbReference>
<dbReference type="Gene3D" id="3.10.129.10">
    <property type="entry name" value="Hotdog Thioesterase"/>
    <property type="match status" value="1"/>
</dbReference>
<feature type="domain" description="FAS1-like dehydratase" evidence="1">
    <location>
        <begin position="19"/>
        <end position="145"/>
    </location>
</feature>
<protein>
    <recommendedName>
        <fullName evidence="1">FAS1-like dehydratase domain-containing protein</fullName>
    </recommendedName>
</protein>
<proteinExistence type="predicted"/>
<gene>
    <name evidence="2" type="ORF">METZ01_LOCUS198700</name>
</gene>
<name>A0A382E4X7_9ZZZZ</name>
<dbReference type="Pfam" id="PF13452">
    <property type="entry name" value="FAS1_DH_region"/>
    <property type="match status" value="1"/>
</dbReference>
<reference evidence="2" key="1">
    <citation type="submission" date="2018-05" db="EMBL/GenBank/DDBJ databases">
        <authorList>
            <person name="Lanie J.A."/>
            <person name="Ng W.-L."/>
            <person name="Kazmierczak K.M."/>
            <person name="Andrzejewski T.M."/>
            <person name="Davidsen T.M."/>
            <person name="Wayne K.J."/>
            <person name="Tettelin H."/>
            <person name="Glass J.I."/>
            <person name="Rusch D."/>
            <person name="Podicherti R."/>
            <person name="Tsui H.-C.T."/>
            <person name="Winkler M.E."/>
        </authorList>
    </citation>
    <scope>NUCLEOTIDE SEQUENCE</scope>
</reference>
<dbReference type="EMBL" id="UINC01042767">
    <property type="protein sequence ID" value="SVB45846.1"/>
    <property type="molecule type" value="Genomic_DNA"/>
</dbReference>
<evidence type="ECO:0000259" key="1">
    <source>
        <dbReference type="Pfam" id="PF13452"/>
    </source>
</evidence>
<evidence type="ECO:0000313" key="2">
    <source>
        <dbReference type="EMBL" id="SVB45846.1"/>
    </source>
</evidence>
<dbReference type="CDD" id="cd03441">
    <property type="entry name" value="R_hydratase_like"/>
    <property type="match status" value="1"/>
</dbReference>
<dbReference type="SUPFAM" id="SSF54637">
    <property type="entry name" value="Thioesterase/thiol ester dehydrase-isomerase"/>
    <property type="match status" value="1"/>
</dbReference>
<dbReference type="InterPro" id="IPR039569">
    <property type="entry name" value="FAS1-like_DH_region"/>
</dbReference>
<organism evidence="2">
    <name type="scientific">marine metagenome</name>
    <dbReference type="NCBI Taxonomy" id="408172"/>
    <lineage>
        <taxon>unclassified sequences</taxon>
        <taxon>metagenomes</taxon>
        <taxon>ecological metagenomes</taxon>
    </lineage>
</organism>
<sequence length="161" mass="18495">MRDFIINDKRWEWDVVEPGTKGDELTLDITSETVATYASDARNFNPRYVNASEGEIAMPTTIFREAPLRRHSMAQSAGYTALESVEKNNRQTPFAKCTARWFKPIRVGDTITSCAHVLEKYDKRGSKFVTFRVELTNQDEDKVAEYDYTCIFEYAKGQNLS</sequence>